<evidence type="ECO:0000313" key="4">
    <source>
        <dbReference type="Proteomes" id="UP001634007"/>
    </source>
</evidence>
<feature type="signal peptide" evidence="2">
    <location>
        <begin position="1"/>
        <end position="28"/>
    </location>
</feature>
<dbReference type="Proteomes" id="UP001634007">
    <property type="component" value="Unassembled WGS sequence"/>
</dbReference>
<evidence type="ECO:0000256" key="2">
    <source>
        <dbReference type="SAM" id="SignalP"/>
    </source>
</evidence>
<evidence type="ECO:0000256" key="1">
    <source>
        <dbReference type="SAM" id="MobiDB-lite"/>
    </source>
</evidence>
<accession>A0ABD3M2B0</accession>
<name>A0ABD3M2B0_EUCGL</name>
<comment type="caution">
    <text evidence="3">The sequence shown here is derived from an EMBL/GenBank/DDBJ whole genome shotgun (WGS) entry which is preliminary data.</text>
</comment>
<dbReference type="EMBL" id="JBJKBG010000001">
    <property type="protein sequence ID" value="KAL3754695.1"/>
    <property type="molecule type" value="Genomic_DNA"/>
</dbReference>
<protein>
    <submittedName>
        <fullName evidence="3">Uncharacterized protein</fullName>
    </submittedName>
</protein>
<sequence length="77" mass="8594">MHATKRTTWFYLFLFLSFHAVFLGSSDARVLHSPPIPKLLRGLGFTDLVSRAEAMDRRSLASGDKVAPGGPDPQHHY</sequence>
<dbReference type="AlphaFoldDB" id="A0ABD3M2B0"/>
<gene>
    <name evidence="3" type="ORF">ACJRO7_001884</name>
</gene>
<feature type="chain" id="PRO_5044783148" evidence="2">
    <location>
        <begin position="29"/>
        <end position="77"/>
    </location>
</feature>
<feature type="region of interest" description="Disordered" evidence="1">
    <location>
        <begin position="56"/>
        <end position="77"/>
    </location>
</feature>
<organism evidence="3 4">
    <name type="scientific">Eucalyptus globulus</name>
    <name type="common">Tasmanian blue gum</name>
    <dbReference type="NCBI Taxonomy" id="34317"/>
    <lineage>
        <taxon>Eukaryota</taxon>
        <taxon>Viridiplantae</taxon>
        <taxon>Streptophyta</taxon>
        <taxon>Embryophyta</taxon>
        <taxon>Tracheophyta</taxon>
        <taxon>Spermatophyta</taxon>
        <taxon>Magnoliopsida</taxon>
        <taxon>eudicotyledons</taxon>
        <taxon>Gunneridae</taxon>
        <taxon>Pentapetalae</taxon>
        <taxon>rosids</taxon>
        <taxon>malvids</taxon>
        <taxon>Myrtales</taxon>
        <taxon>Myrtaceae</taxon>
        <taxon>Myrtoideae</taxon>
        <taxon>Eucalypteae</taxon>
        <taxon>Eucalyptus</taxon>
    </lineage>
</organism>
<keyword evidence="2" id="KW-0732">Signal</keyword>
<proteinExistence type="predicted"/>
<reference evidence="3 4" key="1">
    <citation type="submission" date="2024-11" db="EMBL/GenBank/DDBJ databases">
        <title>Chromosome-level genome assembly of Eucalyptus globulus Labill. provides insights into its genome evolution.</title>
        <authorList>
            <person name="Li X."/>
        </authorList>
    </citation>
    <scope>NUCLEOTIDE SEQUENCE [LARGE SCALE GENOMIC DNA]</scope>
    <source>
        <strain evidence="3">CL2024</strain>
        <tissue evidence="3">Fresh tender leaves</tissue>
    </source>
</reference>
<evidence type="ECO:0000313" key="3">
    <source>
        <dbReference type="EMBL" id="KAL3754695.1"/>
    </source>
</evidence>
<keyword evidence="4" id="KW-1185">Reference proteome</keyword>